<dbReference type="GO" id="GO:0005840">
    <property type="term" value="C:ribosome"/>
    <property type="evidence" value="ECO:0007669"/>
    <property type="project" value="UniProtKB-KW"/>
</dbReference>
<keyword evidence="4 6" id="KW-0808">Transferase</keyword>
<dbReference type="Proteomes" id="UP000054874">
    <property type="component" value="Unassembled WGS sequence"/>
</dbReference>
<evidence type="ECO:0000256" key="1">
    <source>
        <dbReference type="ARBA" id="ARBA00009741"/>
    </source>
</evidence>
<dbReference type="STRING" id="290052.ASU35_07900"/>
<comment type="function">
    <text evidence="6">Methylates ribosomal protein L11.</text>
</comment>
<dbReference type="HAMAP" id="MF_00735">
    <property type="entry name" value="Methyltr_PrmA"/>
    <property type="match status" value="1"/>
</dbReference>
<feature type="binding site" evidence="6">
    <location>
        <position position="254"/>
    </location>
    <ligand>
        <name>S-adenosyl-L-methionine</name>
        <dbReference type="ChEBI" id="CHEBI:59789"/>
    </ligand>
</feature>
<comment type="similarity">
    <text evidence="1 6">Belongs to the methyltransferase superfamily. PrmA family.</text>
</comment>
<dbReference type="InterPro" id="IPR029063">
    <property type="entry name" value="SAM-dependent_MTases_sf"/>
</dbReference>
<feature type="binding site" evidence="6">
    <location>
        <position position="160"/>
    </location>
    <ligand>
        <name>S-adenosyl-L-methionine</name>
        <dbReference type="ChEBI" id="CHEBI:59789"/>
    </ligand>
</feature>
<dbReference type="GO" id="GO:0005737">
    <property type="term" value="C:cytoplasm"/>
    <property type="evidence" value="ECO:0007669"/>
    <property type="project" value="UniProtKB-SubCell"/>
</dbReference>
<feature type="binding site" evidence="6">
    <location>
        <position position="181"/>
    </location>
    <ligand>
        <name>S-adenosyl-L-methionine</name>
        <dbReference type="ChEBI" id="CHEBI:59789"/>
    </ligand>
</feature>
<dbReference type="EMBL" id="LNAM01000090">
    <property type="protein sequence ID" value="KSV59789.1"/>
    <property type="molecule type" value="Genomic_DNA"/>
</dbReference>
<dbReference type="Pfam" id="PF06325">
    <property type="entry name" value="PrmA"/>
    <property type="match status" value="1"/>
</dbReference>
<keyword evidence="3 6" id="KW-0489">Methyltransferase</keyword>
<keyword evidence="2 6" id="KW-0963">Cytoplasm</keyword>
<gene>
    <name evidence="6" type="primary">prmA</name>
    <name evidence="7" type="ORF">ASU35_07900</name>
</gene>
<keyword evidence="8" id="KW-1185">Reference proteome</keyword>
<dbReference type="SUPFAM" id="SSF53335">
    <property type="entry name" value="S-adenosyl-L-methionine-dependent methyltransferases"/>
    <property type="match status" value="1"/>
</dbReference>
<evidence type="ECO:0000256" key="5">
    <source>
        <dbReference type="ARBA" id="ARBA00022691"/>
    </source>
</evidence>
<dbReference type="PANTHER" id="PTHR43648">
    <property type="entry name" value="ELECTRON TRANSFER FLAVOPROTEIN BETA SUBUNIT LYSINE METHYLTRANSFERASE"/>
    <property type="match status" value="1"/>
</dbReference>
<feature type="binding site" evidence="6">
    <location>
        <position position="203"/>
    </location>
    <ligand>
        <name>S-adenosyl-L-methionine</name>
        <dbReference type="ChEBI" id="CHEBI:59789"/>
    </ligand>
</feature>
<accession>A0A0V8QGQ8</accession>
<comment type="catalytic activity">
    <reaction evidence="6">
        <text>L-lysyl-[protein] + 3 S-adenosyl-L-methionine = N(6),N(6),N(6)-trimethyl-L-lysyl-[protein] + 3 S-adenosyl-L-homocysteine + 3 H(+)</text>
        <dbReference type="Rhea" id="RHEA:54192"/>
        <dbReference type="Rhea" id="RHEA-COMP:9752"/>
        <dbReference type="Rhea" id="RHEA-COMP:13826"/>
        <dbReference type="ChEBI" id="CHEBI:15378"/>
        <dbReference type="ChEBI" id="CHEBI:29969"/>
        <dbReference type="ChEBI" id="CHEBI:57856"/>
        <dbReference type="ChEBI" id="CHEBI:59789"/>
        <dbReference type="ChEBI" id="CHEBI:61961"/>
    </reaction>
</comment>
<keyword evidence="5 6" id="KW-0949">S-adenosyl-L-methionine</keyword>
<name>A0A0V8QGQ8_9FIRM</name>
<dbReference type="Gene3D" id="3.40.50.150">
    <property type="entry name" value="Vaccinia Virus protein VP39"/>
    <property type="match status" value="1"/>
</dbReference>
<comment type="subcellular location">
    <subcellularLocation>
        <location evidence="6">Cytoplasm</location>
    </subcellularLocation>
</comment>
<dbReference type="PIRSF" id="PIRSF000401">
    <property type="entry name" value="RPL11_MTase"/>
    <property type="match status" value="1"/>
</dbReference>
<dbReference type="CDD" id="cd02440">
    <property type="entry name" value="AdoMet_MTases"/>
    <property type="match status" value="1"/>
</dbReference>
<dbReference type="GO" id="GO:0016279">
    <property type="term" value="F:protein-lysine N-methyltransferase activity"/>
    <property type="evidence" value="ECO:0007669"/>
    <property type="project" value="RHEA"/>
</dbReference>
<dbReference type="GO" id="GO:0032259">
    <property type="term" value="P:methylation"/>
    <property type="evidence" value="ECO:0007669"/>
    <property type="project" value="UniProtKB-KW"/>
</dbReference>
<evidence type="ECO:0000256" key="3">
    <source>
        <dbReference type="ARBA" id="ARBA00022603"/>
    </source>
</evidence>
<reference evidence="7 8" key="1">
    <citation type="submission" date="2015-11" db="EMBL/GenBank/DDBJ databases">
        <title>Butyribacter intestini gen. nov., sp. nov., a butyric acid-producing bacterium of the family Lachnospiraceae isolated from the human faeces.</title>
        <authorList>
            <person name="Zou Y."/>
            <person name="Xue W."/>
            <person name="Luo G."/>
            <person name="Lv M."/>
        </authorList>
    </citation>
    <scope>NUCLEOTIDE SEQUENCE [LARGE SCALE GENOMIC DNA]</scope>
    <source>
        <strain evidence="7 8">ACET-33324</strain>
    </source>
</reference>
<proteinExistence type="inferred from homology"/>
<sequence>MKWIKISLKTTTEAVDFISSLFDELGLEGIQIEDNVPLSQEDKEAMYIDILPELPEDEGEATVTSYVSPEKDIEELKREITEGLEEISFFVNVGEGTITTEETDDGDWINNWKAFFKPFRVAEDIVIKPTWETLEDKKEDDLVIEIDPGTAFGTGAHETTRLCITGLRKYITKETKLLDVGCGSGILSIIGLKLGARAAVGTDIDPAALTATYENMEVNHISKEQFTAYSGNIIEDKELQEKVGFEKYDIVVANILADVIIPLSGEIRQHMKKDGLFISSGIIDMKKEEVEAALLKNGFQIVEINTMGDWVSFVAK</sequence>
<evidence type="ECO:0000256" key="6">
    <source>
        <dbReference type="HAMAP-Rule" id="MF_00735"/>
    </source>
</evidence>
<dbReference type="EC" id="2.1.1.-" evidence="6"/>
<dbReference type="InterPro" id="IPR004498">
    <property type="entry name" value="Ribosomal_PrmA_MeTrfase"/>
</dbReference>
<comment type="caution">
    <text evidence="7">The sequence shown here is derived from an EMBL/GenBank/DDBJ whole genome shotgun (WGS) entry which is preliminary data.</text>
</comment>
<dbReference type="OrthoDB" id="9785995at2"/>
<keyword evidence="7" id="KW-0689">Ribosomal protein</keyword>
<evidence type="ECO:0000313" key="8">
    <source>
        <dbReference type="Proteomes" id="UP000054874"/>
    </source>
</evidence>
<protein>
    <recommendedName>
        <fullName evidence="6">Ribosomal protein L11 methyltransferase</fullName>
        <shortName evidence="6">L11 Mtase</shortName>
        <ecNumber evidence="6">2.1.1.-</ecNumber>
    </recommendedName>
</protein>
<dbReference type="AlphaFoldDB" id="A0A0V8QGQ8"/>
<organism evidence="7 8">
    <name type="scientific">Acetivibrio ethanolgignens</name>
    <dbReference type="NCBI Taxonomy" id="290052"/>
    <lineage>
        <taxon>Bacteria</taxon>
        <taxon>Bacillati</taxon>
        <taxon>Bacillota</taxon>
        <taxon>Clostridia</taxon>
        <taxon>Eubacteriales</taxon>
        <taxon>Oscillospiraceae</taxon>
        <taxon>Acetivibrio</taxon>
    </lineage>
</organism>
<evidence type="ECO:0000256" key="4">
    <source>
        <dbReference type="ARBA" id="ARBA00022679"/>
    </source>
</evidence>
<dbReference type="RefSeq" id="WP_058351977.1">
    <property type="nucleotide sequence ID" value="NZ_CABMMD010000090.1"/>
</dbReference>
<keyword evidence="7" id="KW-0687">Ribonucleoprotein</keyword>
<dbReference type="PANTHER" id="PTHR43648:SF1">
    <property type="entry name" value="ELECTRON TRANSFER FLAVOPROTEIN BETA SUBUNIT LYSINE METHYLTRANSFERASE"/>
    <property type="match status" value="1"/>
</dbReference>
<evidence type="ECO:0000313" key="7">
    <source>
        <dbReference type="EMBL" id="KSV59789.1"/>
    </source>
</evidence>
<dbReference type="NCBIfam" id="TIGR00406">
    <property type="entry name" value="prmA"/>
    <property type="match status" value="1"/>
</dbReference>
<dbReference type="InterPro" id="IPR050078">
    <property type="entry name" value="Ribosomal_L11_MeTrfase_PrmA"/>
</dbReference>
<evidence type="ECO:0000256" key="2">
    <source>
        <dbReference type="ARBA" id="ARBA00022490"/>
    </source>
</evidence>